<evidence type="ECO:0000259" key="13">
    <source>
        <dbReference type="PROSITE" id="PS50102"/>
    </source>
</evidence>
<dbReference type="InParanoid" id="E3NAV3"/>
<evidence type="ECO:0000256" key="11">
    <source>
        <dbReference type="RuleBase" id="RU003857"/>
    </source>
</evidence>
<keyword evidence="15" id="KW-1185">Reference proteome</keyword>
<dbReference type="InterPro" id="IPR012677">
    <property type="entry name" value="Nucleotide-bd_a/b_plait_sf"/>
</dbReference>
<dbReference type="OMA" id="NMNQVHF"/>
<dbReference type="GO" id="GO:0005267">
    <property type="term" value="F:potassium channel activity"/>
    <property type="evidence" value="ECO:0007669"/>
    <property type="project" value="InterPro"/>
</dbReference>
<dbReference type="SUPFAM" id="SSF81324">
    <property type="entry name" value="Voltage-gated potassium channels"/>
    <property type="match status" value="2"/>
</dbReference>
<feature type="domain" description="RRM" evidence="13">
    <location>
        <begin position="683"/>
        <end position="759"/>
    </location>
</feature>
<comment type="subcellular location">
    <subcellularLocation>
        <location evidence="1">Membrane</location>
        <topology evidence="1">Multi-pass membrane protein</topology>
    </subcellularLocation>
</comment>
<evidence type="ECO:0000256" key="12">
    <source>
        <dbReference type="SAM" id="Phobius"/>
    </source>
</evidence>
<evidence type="ECO:0000256" key="9">
    <source>
        <dbReference type="ARBA" id="ARBA00023303"/>
    </source>
</evidence>
<keyword evidence="3 11" id="KW-0812">Transmembrane</keyword>
<dbReference type="SMART" id="SM00360">
    <property type="entry name" value="RRM"/>
    <property type="match status" value="3"/>
</dbReference>
<dbReference type="CDD" id="cd12507">
    <property type="entry name" value="RRM1_ESRPs_Fusilli"/>
    <property type="match status" value="1"/>
</dbReference>
<evidence type="ECO:0000256" key="8">
    <source>
        <dbReference type="ARBA" id="ARBA00023136"/>
    </source>
</evidence>
<dbReference type="AlphaFoldDB" id="E3NAV3"/>
<evidence type="ECO:0000256" key="5">
    <source>
        <dbReference type="ARBA" id="ARBA00022884"/>
    </source>
</evidence>
<evidence type="ECO:0000256" key="4">
    <source>
        <dbReference type="ARBA" id="ARBA00022737"/>
    </source>
</evidence>
<feature type="transmembrane region" description="Helical" evidence="12">
    <location>
        <begin position="314"/>
        <end position="334"/>
    </location>
</feature>
<keyword evidence="7 11" id="KW-0406">Ion transport</keyword>
<dbReference type="STRING" id="31234.E3NAV3"/>
<organism evidence="15">
    <name type="scientific">Caenorhabditis remanei</name>
    <name type="common">Caenorhabditis vulgaris</name>
    <dbReference type="NCBI Taxonomy" id="31234"/>
    <lineage>
        <taxon>Eukaryota</taxon>
        <taxon>Metazoa</taxon>
        <taxon>Ecdysozoa</taxon>
        <taxon>Nematoda</taxon>
        <taxon>Chromadorea</taxon>
        <taxon>Rhabditida</taxon>
        <taxon>Rhabditina</taxon>
        <taxon>Rhabditomorpha</taxon>
        <taxon>Rhabditoidea</taxon>
        <taxon>Rhabditidae</taxon>
        <taxon>Peloderinae</taxon>
        <taxon>Caenorhabditis</taxon>
    </lineage>
</organism>
<evidence type="ECO:0000256" key="2">
    <source>
        <dbReference type="ARBA" id="ARBA00022448"/>
    </source>
</evidence>
<feature type="transmembrane region" description="Helical" evidence="12">
    <location>
        <begin position="85"/>
        <end position="104"/>
    </location>
</feature>
<dbReference type="InterPro" id="IPR013099">
    <property type="entry name" value="K_chnl_dom"/>
</dbReference>
<evidence type="ECO:0000256" key="10">
    <source>
        <dbReference type="PROSITE-ProRule" id="PRU00176"/>
    </source>
</evidence>
<evidence type="ECO:0000256" key="1">
    <source>
        <dbReference type="ARBA" id="ARBA00004141"/>
    </source>
</evidence>
<evidence type="ECO:0000256" key="3">
    <source>
        <dbReference type="ARBA" id="ARBA00022692"/>
    </source>
</evidence>
<feature type="transmembrane region" description="Helical" evidence="12">
    <location>
        <begin position="124"/>
        <end position="146"/>
    </location>
</feature>
<comment type="similarity">
    <text evidence="11">Belongs to the two pore domain potassium channel (TC 1.A.1.8) family.</text>
</comment>
<keyword evidence="4" id="KW-0677">Repeat</keyword>
<dbReference type="InterPro" id="IPR003280">
    <property type="entry name" value="2pore_dom_K_chnl"/>
</dbReference>
<evidence type="ECO:0000256" key="7">
    <source>
        <dbReference type="ARBA" id="ARBA00023065"/>
    </source>
</evidence>
<dbReference type="PANTHER" id="PTHR13976">
    <property type="entry name" value="HETEROGENEOUS NUCLEAR RIBONUCLEOPROTEIN-RELATED"/>
    <property type="match status" value="1"/>
</dbReference>
<dbReference type="GO" id="GO:0016020">
    <property type="term" value="C:membrane"/>
    <property type="evidence" value="ECO:0007669"/>
    <property type="project" value="UniProtKB-SubCell"/>
</dbReference>
<keyword evidence="9 11" id="KW-0407">Ion channel</keyword>
<gene>
    <name evidence="14" type="primary">Cre-twk-4</name>
    <name evidence="14" type="ORF">CRE_05170</name>
</gene>
<dbReference type="PROSITE" id="PS50102">
    <property type="entry name" value="RRM"/>
    <property type="match status" value="1"/>
</dbReference>
<evidence type="ECO:0000313" key="15">
    <source>
        <dbReference type="Proteomes" id="UP000008281"/>
    </source>
</evidence>
<reference evidence="14" key="1">
    <citation type="submission" date="2007-07" db="EMBL/GenBank/DDBJ databases">
        <title>PCAP assembly of the Caenorhabditis remanei genome.</title>
        <authorList>
            <consortium name="The Caenorhabditis remanei Sequencing Consortium"/>
            <person name="Wilson R.K."/>
        </authorList>
    </citation>
    <scope>NUCLEOTIDE SEQUENCE [LARGE SCALE GENOMIC DNA]</scope>
    <source>
        <strain evidence="14">PB4641</strain>
    </source>
</reference>
<name>E3NAV3_CAERE</name>
<keyword evidence="2 11" id="KW-0813">Transport</keyword>
<evidence type="ECO:0000256" key="6">
    <source>
        <dbReference type="ARBA" id="ARBA00022989"/>
    </source>
</evidence>
<dbReference type="Gene3D" id="3.30.70.330">
    <property type="match status" value="3"/>
</dbReference>
<dbReference type="PRINTS" id="PR01333">
    <property type="entry name" value="2POREKCHANEL"/>
</dbReference>
<protein>
    <submittedName>
        <fullName evidence="14">CRE-TWK-4 protein</fullName>
    </submittedName>
</protein>
<dbReference type="OrthoDB" id="431068at2759"/>
<feature type="transmembrane region" description="Helical" evidence="12">
    <location>
        <begin position="288"/>
        <end position="308"/>
    </location>
</feature>
<dbReference type="InterPro" id="IPR000504">
    <property type="entry name" value="RRM_dom"/>
</dbReference>
<accession>E3NAV3</accession>
<dbReference type="Proteomes" id="UP000008281">
    <property type="component" value="Unassembled WGS sequence"/>
</dbReference>
<proteinExistence type="inferred from homology"/>
<feature type="transmembrane region" description="Helical" evidence="12">
    <location>
        <begin position="216"/>
        <end position="238"/>
    </location>
</feature>
<dbReference type="FunCoup" id="E3NAV3">
    <property type="interactions" value="168"/>
</dbReference>
<sequence length="1026" mass="114945">MHPRGKFLAGHLSAFYITPATTAALISRNHNDWAHLQLLRRTPSSDAGNMNQVHFGTASARRRNAMILENNSGDGDDDDAPKEGFVFLLFFIVPIVSFVGQTIHFSSNFELSFLSGFLANLRLALFHLVLIFATVAYIIAGAYLFTKIEHQAELDRYQSYHTIYRGFVENLFYQSSNRSSTDVENLIDTFTLINFRAFKEGLKPTDFLVPQETSRWSMISAIFFTTTVLTSIGYGNLIPISTGGKIFCVGYAIFGIPLTLVTIADLAKFVADMLIMDPTEDPKTGRQLLVLVFLLGYMTISACVYTVLEPMWSFLDSFYFCLVSLLTVGFGDLYPTGTVEYMLCSIVFIFIGLILTTLGMISFGIKIKICFSAVDVSGSVGIAKMHSIGRGFDAMKMLNALRVRKKQRLLLIRVSDSNYDENTKLVVTSFYGPRRQEDANNNSTSSPSTTCTSFHNISTHFVNITPDDVIKFFDEHPTQSYIFSKGPEPIRHVLIPLFVRNERYVPHQIHQYYDINHLYYQNVDEDQMEEHESEQNLDDVEIAKSILELGDENLQKLQRTVQIDYRPAPILEEHNLGIDGDNVVCRARGLPWQASDQHVAQFFAGLDIVPGGIALCLSSEGRRNGEVLVQFATQESRDLALKRHRNFLLSRYIEVYKAGLDEFMHVATGSSIEAMEFVSANAVIVRMRGLPYDCTDTQIRAFFEPLKLTDKILFITRTDGRPTGDAFVQFETEEDAQKGLLKHRQIIGQRYIELFKSTAAEVQQVVKRCNLINSSPAVTNAVEAPEEKKKDCVRLRGLPYEATVQHIVTFLGDFAQMVKFQGVHMVYNNQGNPSGEAFIQLISEAAAAATAAGVHNNFMCVGKKKRYIEVFQSSAEELNLQHLVHQQPQLPPQPALGFLGHLPPPAQVPQPQQIWSSYPSPPISPIVPGQVTQLIIYGIHMSIGVPELVANFTTPEHTVDNVLFTRWPTHLCPGEAIITLRSRVAPPPQTAQTSPLSQVSQISAYSHHHHPTGLPHNFPLQPILME</sequence>
<dbReference type="Pfam" id="PF07885">
    <property type="entry name" value="Ion_trans_2"/>
    <property type="match status" value="2"/>
</dbReference>
<dbReference type="EMBL" id="DS268579">
    <property type="protein sequence ID" value="EFO91647.1"/>
    <property type="molecule type" value="Genomic_DNA"/>
</dbReference>
<feature type="transmembrane region" description="Helical" evidence="12">
    <location>
        <begin position="341"/>
        <end position="365"/>
    </location>
</feature>
<dbReference type="InterPro" id="IPR035979">
    <property type="entry name" value="RBD_domain_sf"/>
</dbReference>
<keyword evidence="5 10" id="KW-0694">RNA-binding</keyword>
<keyword evidence="8 12" id="KW-0472">Membrane</keyword>
<feature type="transmembrane region" description="Helical" evidence="12">
    <location>
        <begin position="244"/>
        <end position="267"/>
    </location>
</feature>
<dbReference type="GO" id="GO:0003723">
    <property type="term" value="F:RNA binding"/>
    <property type="evidence" value="ECO:0007669"/>
    <property type="project" value="UniProtKB-UniRule"/>
</dbReference>
<dbReference type="HOGENOM" id="CLU_300757_0_0_1"/>
<dbReference type="InterPro" id="IPR050666">
    <property type="entry name" value="ESRP"/>
</dbReference>
<dbReference type="eggNOG" id="KOG1418">
    <property type="taxonomic scope" value="Eukaryota"/>
</dbReference>
<keyword evidence="6 12" id="KW-1133">Transmembrane helix</keyword>
<dbReference type="CDD" id="cd12508">
    <property type="entry name" value="RRM2_ESRPs_Fusilli"/>
    <property type="match status" value="1"/>
</dbReference>
<dbReference type="eggNOG" id="KOG1365">
    <property type="taxonomic scope" value="Eukaryota"/>
</dbReference>
<evidence type="ECO:0000313" key="14">
    <source>
        <dbReference type="EMBL" id="EFO91647.1"/>
    </source>
</evidence>
<dbReference type="Gene3D" id="1.10.287.70">
    <property type="match status" value="1"/>
</dbReference>
<dbReference type="Pfam" id="PF00076">
    <property type="entry name" value="RRM_1"/>
    <property type="match status" value="1"/>
</dbReference>
<dbReference type="SUPFAM" id="SSF54928">
    <property type="entry name" value="RNA-binding domain, RBD"/>
    <property type="match status" value="3"/>
</dbReference>